<sequence>MEGYLKANAESRMVRRDSQSRQAQYLAEGGIEWAKAQLLVDSGLRQGSLSLVTGRVVIVIESSGGGYKVISEGHSGLAVRKIEEIIQLDVDAGKWVLKSYQELHT</sequence>
<evidence type="ECO:0000313" key="2">
    <source>
        <dbReference type="Proteomes" id="UP000298460"/>
    </source>
</evidence>
<dbReference type="OrthoDB" id="1798820at2"/>
<keyword evidence="2" id="KW-1185">Reference proteome</keyword>
<organism evidence="1 2">
    <name type="scientific">Desulfosporosinus fructosivorans</name>
    <dbReference type="NCBI Taxonomy" id="2018669"/>
    <lineage>
        <taxon>Bacteria</taxon>
        <taxon>Bacillati</taxon>
        <taxon>Bacillota</taxon>
        <taxon>Clostridia</taxon>
        <taxon>Eubacteriales</taxon>
        <taxon>Desulfitobacteriaceae</taxon>
        <taxon>Desulfosporosinus</taxon>
    </lineage>
</organism>
<reference evidence="1 2" key="1">
    <citation type="submission" date="2019-03" db="EMBL/GenBank/DDBJ databases">
        <title>Draft Genome Sequence of Desulfosporosinus fructosivorans Strain 63.6F, Isolated from Marine Sediment in the Baltic Sea.</title>
        <authorList>
            <person name="Hausmann B."/>
            <person name="Vandieken V."/>
            <person name="Pjevac P."/>
            <person name="Schreck K."/>
            <person name="Herbold C.W."/>
            <person name="Loy A."/>
        </authorList>
    </citation>
    <scope>NUCLEOTIDE SEQUENCE [LARGE SCALE GENOMIC DNA]</scope>
    <source>
        <strain evidence="1 2">63.6F</strain>
    </source>
</reference>
<dbReference type="AlphaFoldDB" id="A0A4Z0R7F5"/>
<dbReference type="Proteomes" id="UP000298460">
    <property type="component" value="Unassembled WGS sequence"/>
</dbReference>
<proteinExistence type="predicted"/>
<gene>
    <name evidence="1" type="ORF">E4K67_14075</name>
</gene>
<comment type="caution">
    <text evidence="1">The sequence shown here is derived from an EMBL/GenBank/DDBJ whole genome shotgun (WGS) entry which is preliminary data.</text>
</comment>
<accession>A0A4Z0R7F5</accession>
<evidence type="ECO:0000313" key="1">
    <source>
        <dbReference type="EMBL" id="TGE37947.1"/>
    </source>
</evidence>
<protein>
    <submittedName>
        <fullName evidence="1">Uncharacterized protein</fullName>
    </submittedName>
</protein>
<dbReference type="EMBL" id="SPQQ01000004">
    <property type="protein sequence ID" value="TGE37947.1"/>
    <property type="molecule type" value="Genomic_DNA"/>
</dbReference>
<name>A0A4Z0R7F5_9FIRM</name>